<dbReference type="AlphaFoldDB" id="A0A4P6HT78"/>
<dbReference type="CDD" id="cd04059">
    <property type="entry name" value="Peptidases_S8_Protein_convertases_Kexins_Furin-like"/>
    <property type="match status" value="1"/>
</dbReference>
<dbReference type="KEGG" id="dcb:C3Y92_15935"/>
<dbReference type="OrthoDB" id="5392553at2"/>
<evidence type="ECO:0000256" key="7">
    <source>
        <dbReference type="PIRSR" id="PIRSR615500-1"/>
    </source>
</evidence>
<dbReference type="PRINTS" id="PR00313">
    <property type="entry name" value="CABNDNGRPT"/>
</dbReference>
<dbReference type="Pfam" id="PF00082">
    <property type="entry name" value="Peptidase_S8"/>
    <property type="match status" value="1"/>
</dbReference>
<feature type="active site" description="Charge relay system" evidence="7 8">
    <location>
        <position position="51"/>
    </location>
</feature>
<feature type="active site" description="Charge relay system" evidence="7 8">
    <location>
        <position position="282"/>
    </location>
</feature>
<dbReference type="Proteomes" id="UP000293296">
    <property type="component" value="Chromosome"/>
</dbReference>
<evidence type="ECO:0000256" key="6">
    <source>
        <dbReference type="ARBA" id="ARBA00022837"/>
    </source>
</evidence>
<dbReference type="PANTHER" id="PTHR42884">
    <property type="entry name" value="PROPROTEIN CONVERTASE SUBTILISIN/KEXIN-RELATED"/>
    <property type="match status" value="1"/>
</dbReference>
<keyword evidence="6" id="KW-0106">Calcium</keyword>
<dbReference type="InterPro" id="IPR034182">
    <property type="entry name" value="Kexin/furin"/>
</dbReference>
<feature type="active site" description="Charge relay system" evidence="7 8">
    <location>
        <position position="89"/>
    </location>
</feature>
<dbReference type="InterPro" id="IPR023828">
    <property type="entry name" value="Peptidase_S8_Ser-AS"/>
</dbReference>
<evidence type="ECO:0000256" key="8">
    <source>
        <dbReference type="PROSITE-ProRule" id="PRU01240"/>
    </source>
</evidence>
<keyword evidence="5 8" id="KW-0720">Serine protease</keyword>
<feature type="domain" description="P/Homo B" evidence="9">
    <location>
        <begin position="359"/>
        <end position="493"/>
    </location>
</feature>
<protein>
    <submittedName>
        <fullName evidence="10">Regulatory P domain of subtilisin-like proprotein convertase</fullName>
    </submittedName>
</protein>
<dbReference type="GO" id="GO:0016485">
    <property type="term" value="P:protein processing"/>
    <property type="evidence" value="ECO:0007669"/>
    <property type="project" value="TreeGrafter"/>
</dbReference>
<dbReference type="PANTHER" id="PTHR42884:SF14">
    <property type="entry name" value="NEUROENDOCRINE CONVERTASE 1"/>
    <property type="match status" value="1"/>
</dbReference>
<dbReference type="SUPFAM" id="SSF49785">
    <property type="entry name" value="Galactose-binding domain-like"/>
    <property type="match status" value="1"/>
</dbReference>
<dbReference type="GO" id="GO:0005737">
    <property type="term" value="C:cytoplasm"/>
    <property type="evidence" value="ECO:0007669"/>
    <property type="project" value="UniProtKB-ARBA"/>
</dbReference>
<dbReference type="EMBL" id="CP026538">
    <property type="protein sequence ID" value="QAZ68638.1"/>
    <property type="molecule type" value="Genomic_DNA"/>
</dbReference>
<dbReference type="PROSITE" id="PS00137">
    <property type="entry name" value="SUBTILASE_HIS"/>
    <property type="match status" value="1"/>
</dbReference>
<organism evidence="10 11">
    <name type="scientific">Solidesulfovibrio carbinolicus</name>
    <dbReference type="NCBI Taxonomy" id="296842"/>
    <lineage>
        <taxon>Bacteria</taxon>
        <taxon>Pseudomonadati</taxon>
        <taxon>Thermodesulfobacteriota</taxon>
        <taxon>Desulfovibrionia</taxon>
        <taxon>Desulfovibrionales</taxon>
        <taxon>Desulfovibrionaceae</taxon>
        <taxon>Solidesulfovibrio</taxon>
    </lineage>
</organism>
<dbReference type="InterPro" id="IPR022398">
    <property type="entry name" value="Peptidase_S8_His-AS"/>
</dbReference>
<keyword evidence="3" id="KW-0732">Signal</keyword>
<evidence type="ECO:0000259" key="9">
    <source>
        <dbReference type="PROSITE" id="PS51829"/>
    </source>
</evidence>
<dbReference type="InterPro" id="IPR008979">
    <property type="entry name" value="Galactose-bd-like_sf"/>
</dbReference>
<accession>A0A4P6HT78</accession>
<sequence length="670" mass="69679">MSDALPNDPLFPLQWHLLNTGQSGGTPGIDLNVVRVWEDYDGSGVVVGVIDDGTETDHPDLAANEDPALGFDFLRPDNRGLPVSKEDMHGTSVSGVIGAVADNGLGGTGVAPGATLGIVHLTLGEPPESISDEALTAESAAIFSYAQEYFDVVNNSWGDSGYVANTPNVQAAIENAVQYGRDGLGTVVVFSAGNNRNISGDSNTDATKRSPFVIAVAAVNHDGVPTFYSSPGTNVLVAAPSDDRIDGNWVCGVVTTDRMGYEGYNTAPSPEGDYAYDFGGTSAAAPEVTGVVALMLEANPDLGYRDVQDILALTARNVDPEGNWAINGATNWNGGGMHVSRDVGYGLVDALAAVRLSETWEGQNTYANLATAESSVEVGQTIPDGQGYVTSSIAVIEDIDVERVVVSFDMEHESSSDLRILLVSPSGTESLLLDQAWPTKNAAWPVDMSLSSTFHLGENSKGTWTLYVADAQGNNLTGTLNSWKIDFYGKEASDDSLYVYTNEYSGMAASDPARTILLDTSGDDVVNVAAVSSGSVVNLTPGTLGLVDGTPLVLAAGTAVETVYAGDGDDGLVGDVADNYLFGGRGNDILMGGLGDDVLDGGQKGVDTAVYTGSRLDYQLVRQDDAVTVSGPEGTDLLRNIDVLSFADGIYAVSALYAPGFAGATGILAS</sequence>
<dbReference type="Gene3D" id="2.60.120.260">
    <property type="entry name" value="Galactose-binding domain-like"/>
    <property type="match status" value="1"/>
</dbReference>
<reference evidence="10 11" key="1">
    <citation type="submission" date="2018-02" db="EMBL/GenBank/DDBJ databases">
        <title>Genome sequence of Desulfovibrio carbinolicus DSM 3852.</title>
        <authorList>
            <person name="Wilbanks E."/>
            <person name="Skennerton C.T."/>
            <person name="Orphan V.J."/>
        </authorList>
    </citation>
    <scope>NUCLEOTIDE SEQUENCE [LARGE SCALE GENOMIC DNA]</scope>
    <source>
        <strain evidence="10 11">DSM 3852</strain>
    </source>
</reference>
<dbReference type="RefSeq" id="WP_129354267.1">
    <property type="nucleotide sequence ID" value="NZ_CP026538.1"/>
</dbReference>
<evidence type="ECO:0000256" key="2">
    <source>
        <dbReference type="ARBA" id="ARBA00022670"/>
    </source>
</evidence>
<dbReference type="SUPFAM" id="SSF51120">
    <property type="entry name" value="beta-Roll"/>
    <property type="match status" value="1"/>
</dbReference>
<dbReference type="Gene3D" id="2.150.10.10">
    <property type="entry name" value="Serralysin-like metalloprotease, C-terminal"/>
    <property type="match status" value="1"/>
</dbReference>
<dbReference type="Pfam" id="PF00353">
    <property type="entry name" value="HemolysinCabind"/>
    <property type="match status" value="1"/>
</dbReference>
<dbReference type="PROSITE" id="PS51892">
    <property type="entry name" value="SUBTILASE"/>
    <property type="match status" value="1"/>
</dbReference>
<dbReference type="GO" id="GO:0005509">
    <property type="term" value="F:calcium ion binding"/>
    <property type="evidence" value="ECO:0007669"/>
    <property type="project" value="InterPro"/>
</dbReference>
<evidence type="ECO:0000313" key="11">
    <source>
        <dbReference type="Proteomes" id="UP000293296"/>
    </source>
</evidence>
<proteinExistence type="inferred from homology"/>
<evidence type="ECO:0000256" key="5">
    <source>
        <dbReference type="ARBA" id="ARBA00022825"/>
    </source>
</evidence>
<keyword evidence="4 8" id="KW-0378">Hydrolase</keyword>
<evidence type="ECO:0000256" key="4">
    <source>
        <dbReference type="ARBA" id="ARBA00022801"/>
    </source>
</evidence>
<dbReference type="InterPro" id="IPR000209">
    <property type="entry name" value="Peptidase_S8/S53_dom"/>
</dbReference>
<dbReference type="InterPro" id="IPR015500">
    <property type="entry name" value="Peptidase_S8_subtilisin-rel"/>
</dbReference>
<dbReference type="InterPro" id="IPR001343">
    <property type="entry name" value="Hemolysn_Ca-bd"/>
</dbReference>
<evidence type="ECO:0000313" key="10">
    <source>
        <dbReference type="EMBL" id="QAZ68638.1"/>
    </source>
</evidence>
<dbReference type="GO" id="GO:0004252">
    <property type="term" value="F:serine-type endopeptidase activity"/>
    <property type="evidence" value="ECO:0007669"/>
    <property type="project" value="UniProtKB-UniRule"/>
</dbReference>
<dbReference type="SUPFAM" id="SSF52743">
    <property type="entry name" value="Subtilisin-like"/>
    <property type="match status" value="1"/>
</dbReference>
<comment type="similarity">
    <text evidence="1">Belongs to the peptidase S8 family. Furin subfamily.</text>
</comment>
<dbReference type="InterPro" id="IPR036852">
    <property type="entry name" value="Peptidase_S8/S53_dom_sf"/>
</dbReference>
<dbReference type="PROSITE" id="PS00138">
    <property type="entry name" value="SUBTILASE_SER"/>
    <property type="match status" value="1"/>
</dbReference>
<evidence type="ECO:0000256" key="3">
    <source>
        <dbReference type="ARBA" id="ARBA00022729"/>
    </source>
</evidence>
<evidence type="ECO:0000256" key="1">
    <source>
        <dbReference type="ARBA" id="ARBA00005325"/>
    </source>
</evidence>
<dbReference type="Gene3D" id="3.40.50.200">
    <property type="entry name" value="Peptidase S8/S53 domain"/>
    <property type="match status" value="1"/>
</dbReference>
<gene>
    <name evidence="10" type="ORF">C3Y92_15935</name>
</gene>
<name>A0A4P6HT78_9BACT</name>
<dbReference type="GO" id="GO:0016020">
    <property type="term" value="C:membrane"/>
    <property type="evidence" value="ECO:0007669"/>
    <property type="project" value="TreeGrafter"/>
</dbReference>
<dbReference type="PROSITE" id="PS51829">
    <property type="entry name" value="P_HOMO_B"/>
    <property type="match status" value="1"/>
</dbReference>
<dbReference type="GO" id="GO:0012505">
    <property type="term" value="C:endomembrane system"/>
    <property type="evidence" value="ECO:0007669"/>
    <property type="project" value="UniProtKB-ARBA"/>
</dbReference>
<dbReference type="InterPro" id="IPR011049">
    <property type="entry name" value="Serralysin-like_metalloprot_C"/>
</dbReference>
<dbReference type="PRINTS" id="PR00723">
    <property type="entry name" value="SUBTILISIN"/>
</dbReference>
<keyword evidence="2 8" id="KW-0645">Protease</keyword>
<dbReference type="Pfam" id="PF01483">
    <property type="entry name" value="P_proprotein"/>
    <property type="match status" value="1"/>
</dbReference>
<dbReference type="InterPro" id="IPR002884">
    <property type="entry name" value="P_dom"/>
</dbReference>
<keyword evidence="11" id="KW-1185">Reference proteome</keyword>